<dbReference type="SUPFAM" id="SSF51445">
    <property type="entry name" value="(Trans)glycosidases"/>
    <property type="match status" value="1"/>
</dbReference>
<proteinExistence type="predicted"/>
<dbReference type="Proteomes" id="UP000252355">
    <property type="component" value="Unassembled WGS sequence"/>
</dbReference>
<dbReference type="PANTHER" id="PTHR10357:SF179">
    <property type="entry name" value="NEUTRAL AND BASIC AMINO ACID TRANSPORT PROTEIN RBAT"/>
    <property type="match status" value="1"/>
</dbReference>
<gene>
    <name evidence="2" type="ORF">OZSIB_1566</name>
</gene>
<feature type="domain" description="Glycosyl hydrolase family 13 catalytic" evidence="1">
    <location>
        <begin position="97"/>
        <end position="584"/>
    </location>
</feature>
<evidence type="ECO:0000313" key="2">
    <source>
        <dbReference type="EMBL" id="RCK78324.1"/>
    </source>
</evidence>
<sequence length="691" mass="77058">MATHQISPLARVRQQLQEKARAPFAGLYRVPALWAPVGEEPHDGDAPHEVHPARFYLSHLEAIERLADRAIDPLRSLNGQKPGGRCGGWVAEGSIYNVFVRLTTAFDHDADGKLGNQPTDPTINAHGMRETGTFLKTIALLGHLRRLGCTTLHLLPVTAIGRDGNKGLLGSPYAIKDPYRLEPTQADPLLDLSVDDQFRALVEACHLLGIRVIVEFVFRTASKDSDWIIQHPDWFYWIDARVPDRAIGETDFEKARQSYGNPIFTPEELKVINDKVSRQDFHDLPAPPETYRRFFLPPPAPGKVEIDAQGRIRGRSVDPATGQEVTVRIPGAFADWPPDDNQPPWGDVTYLRMYRDDPATPGRFNYIAYNTIRMYDAALARPELANRPLWDKIRDLAPYYQDAFGVDGVMVDMGHAVPVPLMQEIIQAARAKDPDFCFLSENFEIGQSSVEAGYNAVVGYAWWVEYKREGMLGLLDHVGVKGVPLPFFGAVENHNTPRAAGRPGGERYATYAFLVNTFLPRSIPFIHAGFELGETMPVNTGLDFSNADLEKYRGKPLPLFDPSALRWEGRHPMLGITRRILELRARFRDTADRHGPGTFVLLPTGNPDVMAFLRKGGSHTLMVLFNRHLELELGARIDLQGHINPAITSLPNLLFKDGAIGELPLREAVLSCAVRPGDALFFAWNDTAAAR</sequence>
<dbReference type="GO" id="GO:0004556">
    <property type="term" value="F:alpha-amylase activity"/>
    <property type="evidence" value="ECO:0007669"/>
    <property type="project" value="TreeGrafter"/>
</dbReference>
<dbReference type="InterPro" id="IPR017853">
    <property type="entry name" value="GH"/>
</dbReference>
<dbReference type="SMART" id="SM00642">
    <property type="entry name" value="Aamy"/>
    <property type="match status" value="1"/>
</dbReference>
<evidence type="ECO:0000313" key="3">
    <source>
        <dbReference type="Proteomes" id="UP000252355"/>
    </source>
</evidence>
<dbReference type="InterPro" id="IPR006047">
    <property type="entry name" value="GH13_cat_dom"/>
</dbReference>
<name>A0A367ZJL3_9BACT</name>
<protein>
    <submittedName>
        <fullName evidence="2">1,4-alpha-glucan branching enzyme</fullName>
    </submittedName>
</protein>
<evidence type="ECO:0000259" key="1">
    <source>
        <dbReference type="SMART" id="SM00642"/>
    </source>
</evidence>
<reference evidence="2 3" key="1">
    <citation type="submission" date="2018-05" db="EMBL/GenBank/DDBJ databases">
        <title>A metagenomic window into the 2 km-deep terrestrial subsurface aquifer revealed taxonomically and functionally diverse microbial community comprising novel uncultured bacterial lineages.</title>
        <authorList>
            <person name="Kadnikov V.V."/>
            <person name="Mardanov A.V."/>
            <person name="Beletsky A.V."/>
            <person name="Banks D."/>
            <person name="Pimenov N.V."/>
            <person name="Frank Y.A."/>
            <person name="Karnachuk O.V."/>
            <person name="Ravin N.V."/>
        </authorList>
    </citation>
    <scope>NUCLEOTIDE SEQUENCE [LARGE SCALE GENOMIC DNA]</scope>
    <source>
        <strain evidence="2">BY5</strain>
    </source>
</reference>
<dbReference type="GO" id="GO:0009313">
    <property type="term" value="P:oligosaccharide catabolic process"/>
    <property type="evidence" value="ECO:0007669"/>
    <property type="project" value="TreeGrafter"/>
</dbReference>
<dbReference type="PANTHER" id="PTHR10357">
    <property type="entry name" value="ALPHA-AMYLASE FAMILY MEMBER"/>
    <property type="match status" value="1"/>
</dbReference>
<dbReference type="Gene3D" id="3.20.20.80">
    <property type="entry name" value="Glycosidases"/>
    <property type="match status" value="1"/>
</dbReference>
<dbReference type="AlphaFoldDB" id="A0A367ZJL3"/>
<dbReference type="EMBL" id="QOQW01000024">
    <property type="protein sequence ID" value="RCK78324.1"/>
    <property type="molecule type" value="Genomic_DNA"/>
</dbReference>
<organism evidence="2 3">
    <name type="scientific">Candidatus Ozemobacter sibiricus</name>
    <dbReference type="NCBI Taxonomy" id="2268124"/>
    <lineage>
        <taxon>Bacteria</taxon>
        <taxon>Candidatus Ozemobacteria</taxon>
        <taxon>Candidatus Ozemobacterales</taxon>
        <taxon>Candidatus Ozemobacteraceae</taxon>
        <taxon>Candidatus Ozemobacter</taxon>
    </lineage>
</organism>
<accession>A0A367ZJL3</accession>
<comment type="caution">
    <text evidence="2">The sequence shown here is derived from an EMBL/GenBank/DDBJ whole genome shotgun (WGS) entry which is preliminary data.</text>
</comment>